<accession>A0ABR1IL10</accession>
<proteinExistence type="predicted"/>
<organism evidence="1 2">
    <name type="scientific">Marasmiellus scandens</name>
    <dbReference type="NCBI Taxonomy" id="2682957"/>
    <lineage>
        <taxon>Eukaryota</taxon>
        <taxon>Fungi</taxon>
        <taxon>Dikarya</taxon>
        <taxon>Basidiomycota</taxon>
        <taxon>Agaricomycotina</taxon>
        <taxon>Agaricomycetes</taxon>
        <taxon>Agaricomycetidae</taxon>
        <taxon>Agaricales</taxon>
        <taxon>Marasmiineae</taxon>
        <taxon>Omphalotaceae</taxon>
        <taxon>Marasmiellus</taxon>
    </lineage>
</organism>
<gene>
    <name evidence="1" type="ORF">VKT23_019601</name>
</gene>
<evidence type="ECO:0000313" key="2">
    <source>
        <dbReference type="Proteomes" id="UP001498398"/>
    </source>
</evidence>
<comment type="caution">
    <text evidence="1">The sequence shown here is derived from an EMBL/GenBank/DDBJ whole genome shotgun (WGS) entry which is preliminary data.</text>
</comment>
<dbReference type="Proteomes" id="UP001498398">
    <property type="component" value="Unassembled WGS sequence"/>
</dbReference>
<sequence>MASDLDSSPLPLDHWRFSSLATKDNFPGLEMRMVSTPLIEDSVPPNPLPGLRKTYWINNEFKNKAHASDWVYLTKNLNQADIGRAPPDPDALLLPLLNSSSALPAKETSTTTPAIETDEVMDKEKLDPKASFPDPEFEAVWAQDFNDPNPLPKLRQTSFIF</sequence>
<name>A0ABR1IL10_9AGAR</name>
<keyword evidence="2" id="KW-1185">Reference proteome</keyword>
<reference evidence="1 2" key="1">
    <citation type="submission" date="2024-01" db="EMBL/GenBank/DDBJ databases">
        <title>A draft genome for the cacao thread blight pathogen Marasmiellus scandens.</title>
        <authorList>
            <person name="Baruah I.K."/>
            <person name="Leung J."/>
            <person name="Bukari Y."/>
            <person name="Amoako-Attah I."/>
            <person name="Meinhardt L.W."/>
            <person name="Bailey B.A."/>
            <person name="Cohen S.P."/>
        </authorList>
    </citation>
    <scope>NUCLEOTIDE SEQUENCE [LARGE SCALE GENOMIC DNA]</scope>
    <source>
        <strain evidence="1 2">GH-19</strain>
    </source>
</reference>
<protein>
    <submittedName>
        <fullName evidence="1">Uncharacterized protein</fullName>
    </submittedName>
</protein>
<evidence type="ECO:0000313" key="1">
    <source>
        <dbReference type="EMBL" id="KAK7435550.1"/>
    </source>
</evidence>
<dbReference type="EMBL" id="JBANRG010000105">
    <property type="protein sequence ID" value="KAK7435550.1"/>
    <property type="molecule type" value="Genomic_DNA"/>
</dbReference>